<dbReference type="PANTHER" id="PTHR38167">
    <property type="entry name" value="C2H2-TYPE DOMAIN-CONTAINING PROTEIN"/>
    <property type="match status" value="1"/>
</dbReference>
<comment type="caution">
    <text evidence="2">The sequence shown here is derived from an EMBL/GenBank/DDBJ whole genome shotgun (WGS) entry which is preliminary data.</text>
</comment>
<gene>
    <name evidence="2" type="ORF">B0T14DRAFT_426372</name>
</gene>
<keyword evidence="3" id="KW-1185">Reference proteome</keyword>
<feature type="compositionally biased region" description="Acidic residues" evidence="1">
    <location>
        <begin position="169"/>
        <end position="187"/>
    </location>
</feature>
<evidence type="ECO:0000313" key="3">
    <source>
        <dbReference type="Proteomes" id="UP001175000"/>
    </source>
</evidence>
<dbReference type="EMBL" id="JAULSU010000003">
    <property type="protein sequence ID" value="KAK0624199.1"/>
    <property type="molecule type" value="Genomic_DNA"/>
</dbReference>
<evidence type="ECO:0000313" key="2">
    <source>
        <dbReference type="EMBL" id="KAK0624199.1"/>
    </source>
</evidence>
<dbReference type="Proteomes" id="UP001175000">
    <property type="component" value="Unassembled WGS sequence"/>
</dbReference>
<reference evidence="2" key="1">
    <citation type="submission" date="2023-06" db="EMBL/GenBank/DDBJ databases">
        <title>Genome-scale phylogeny and comparative genomics of the fungal order Sordariales.</title>
        <authorList>
            <consortium name="Lawrence Berkeley National Laboratory"/>
            <person name="Hensen N."/>
            <person name="Bonometti L."/>
            <person name="Westerberg I."/>
            <person name="Brannstrom I.O."/>
            <person name="Guillou S."/>
            <person name="Cros-Aarteil S."/>
            <person name="Calhoun S."/>
            <person name="Haridas S."/>
            <person name="Kuo A."/>
            <person name="Mondo S."/>
            <person name="Pangilinan J."/>
            <person name="Riley R."/>
            <person name="Labutti K."/>
            <person name="Andreopoulos B."/>
            <person name="Lipzen A."/>
            <person name="Chen C."/>
            <person name="Yanf M."/>
            <person name="Daum C."/>
            <person name="Ng V."/>
            <person name="Clum A."/>
            <person name="Steindorff A."/>
            <person name="Ohm R."/>
            <person name="Martin F."/>
            <person name="Silar P."/>
            <person name="Natvig D."/>
            <person name="Lalanne C."/>
            <person name="Gautier V."/>
            <person name="Ament-Velasquez S.L."/>
            <person name="Kruys A."/>
            <person name="Hutchinson M.I."/>
            <person name="Powell A.J."/>
            <person name="Barry K."/>
            <person name="Miller A.N."/>
            <person name="Grigoriev I.V."/>
            <person name="Debuchy R."/>
            <person name="Gladieux P."/>
            <person name="Thoren M.H."/>
            <person name="Johannesson H."/>
        </authorList>
    </citation>
    <scope>NUCLEOTIDE SEQUENCE</scope>
    <source>
        <strain evidence="2">CBS 606.72</strain>
    </source>
</reference>
<accession>A0AA40C491</accession>
<sequence>MSVEQLKNADSGQVRAILIALCDDNEVRKKALDYYRQLNAVHVPNSTSKRARSPSPVIQICVQCESAFDKTDNKAKGCRYHSGEMEPDYDSDFWADHDERCHGTIDSDFCRSEYPEGFIWTCCEKGGDEEGCRMSRHVSDPNKNKRHGLEPVDPDSDCTYDSDGFGRDENEDEEGDEDDDEDEEEENDRARKRLRV</sequence>
<protein>
    <recommendedName>
        <fullName evidence="4">C2H2-type domain-containing protein</fullName>
    </recommendedName>
</protein>
<feature type="compositionally biased region" description="Basic and acidic residues" evidence="1">
    <location>
        <begin position="133"/>
        <end position="150"/>
    </location>
</feature>
<evidence type="ECO:0008006" key="4">
    <source>
        <dbReference type="Google" id="ProtNLM"/>
    </source>
</evidence>
<dbReference type="AlphaFoldDB" id="A0AA40C491"/>
<dbReference type="PANTHER" id="PTHR38167:SF1">
    <property type="entry name" value="C2H2-TYPE DOMAIN-CONTAINING PROTEIN"/>
    <property type="match status" value="1"/>
</dbReference>
<evidence type="ECO:0000256" key="1">
    <source>
        <dbReference type="SAM" id="MobiDB-lite"/>
    </source>
</evidence>
<name>A0AA40C491_9PEZI</name>
<organism evidence="2 3">
    <name type="scientific">Immersiella caudata</name>
    <dbReference type="NCBI Taxonomy" id="314043"/>
    <lineage>
        <taxon>Eukaryota</taxon>
        <taxon>Fungi</taxon>
        <taxon>Dikarya</taxon>
        <taxon>Ascomycota</taxon>
        <taxon>Pezizomycotina</taxon>
        <taxon>Sordariomycetes</taxon>
        <taxon>Sordariomycetidae</taxon>
        <taxon>Sordariales</taxon>
        <taxon>Lasiosphaeriaceae</taxon>
        <taxon>Immersiella</taxon>
    </lineage>
</organism>
<feature type="region of interest" description="Disordered" evidence="1">
    <location>
        <begin position="133"/>
        <end position="196"/>
    </location>
</feature>
<proteinExistence type="predicted"/>